<gene>
    <name evidence="1" type="ORF">ACFQ0P_15695</name>
</gene>
<dbReference type="Proteomes" id="UP001597055">
    <property type="component" value="Unassembled WGS sequence"/>
</dbReference>
<accession>A0ABW3ALX4</accession>
<dbReference type="EMBL" id="JBHTII010000002">
    <property type="protein sequence ID" value="MFD0791840.1"/>
    <property type="molecule type" value="Genomic_DNA"/>
</dbReference>
<dbReference type="PANTHER" id="PTHR32011">
    <property type="entry name" value="OS08G0472400 PROTEIN"/>
    <property type="match status" value="1"/>
</dbReference>
<organism evidence="1 2">
    <name type="scientific">Microbacterium insulae</name>
    <dbReference type="NCBI Taxonomy" id="483014"/>
    <lineage>
        <taxon>Bacteria</taxon>
        <taxon>Bacillati</taxon>
        <taxon>Actinomycetota</taxon>
        <taxon>Actinomycetes</taxon>
        <taxon>Micrococcales</taxon>
        <taxon>Microbacteriaceae</taxon>
        <taxon>Microbacterium</taxon>
    </lineage>
</organism>
<keyword evidence="2" id="KW-1185">Reference proteome</keyword>
<proteinExistence type="predicted"/>
<evidence type="ECO:0000313" key="2">
    <source>
        <dbReference type="Proteomes" id="UP001597055"/>
    </source>
</evidence>
<sequence>MAAQSAYSVHFGTDHREFLSEALPVGDRWLNWRNLDDHRIRAAVCWPFQGVLFDVEANAFWPASWGEKPKDEDARRRVVEARVGLWPQLVPLYGHRYLPADPHGTRAPVLSVYQTDVIVYGDDLLDYLHHEFRPGEHSHATRITASLLPPWTLFAFGHDIP</sequence>
<comment type="caution">
    <text evidence="1">The sequence shown here is derived from an EMBL/GenBank/DDBJ whole genome shotgun (WGS) entry which is preliminary data.</text>
</comment>
<protein>
    <submittedName>
        <fullName evidence="1">Uncharacterized protein</fullName>
    </submittedName>
</protein>
<reference evidence="2" key="1">
    <citation type="journal article" date="2019" name="Int. J. Syst. Evol. Microbiol.">
        <title>The Global Catalogue of Microorganisms (GCM) 10K type strain sequencing project: providing services to taxonomists for standard genome sequencing and annotation.</title>
        <authorList>
            <consortium name="The Broad Institute Genomics Platform"/>
            <consortium name="The Broad Institute Genome Sequencing Center for Infectious Disease"/>
            <person name="Wu L."/>
            <person name="Ma J."/>
        </authorList>
    </citation>
    <scope>NUCLEOTIDE SEQUENCE [LARGE SCALE GENOMIC DNA]</scope>
    <source>
        <strain evidence="2">CCUG 54523</strain>
    </source>
</reference>
<evidence type="ECO:0000313" key="1">
    <source>
        <dbReference type="EMBL" id="MFD0791840.1"/>
    </source>
</evidence>
<name>A0ABW3ALX4_9MICO</name>
<dbReference type="RefSeq" id="WP_204979570.1">
    <property type="nucleotide sequence ID" value="NZ_JBHTII010000002.1"/>
</dbReference>
<dbReference type="PANTHER" id="PTHR32011:SF2">
    <property type="entry name" value="OS08G0472400 PROTEIN"/>
    <property type="match status" value="1"/>
</dbReference>